<evidence type="ECO:0000256" key="1">
    <source>
        <dbReference type="SAM" id="Phobius"/>
    </source>
</evidence>
<dbReference type="EMBL" id="CP009211">
    <property type="protein sequence ID" value="AIJ34257.1"/>
    <property type="molecule type" value="Genomic_DNA"/>
</dbReference>
<feature type="domain" description="Long Rib" evidence="3">
    <location>
        <begin position="455"/>
        <end position="551"/>
    </location>
</feature>
<feature type="domain" description="Long Rib" evidence="3">
    <location>
        <begin position="747"/>
        <end position="833"/>
    </location>
</feature>
<evidence type="ECO:0000313" key="6">
    <source>
        <dbReference type="Proteomes" id="UP000028780"/>
    </source>
</evidence>
<evidence type="ECO:0000313" key="5">
    <source>
        <dbReference type="EMBL" id="SNV83800.1"/>
    </source>
</evidence>
<dbReference type="AlphaFoldDB" id="A0A076NTM7"/>
<evidence type="ECO:0000313" key="4">
    <source>
        <dbReference type="EMBL" id="AIJ34257.1"/>
    </source>
</evidence>
<feature type="domain" description="Long Rib" evidence="3">
    <location>
        <begin position="652"/>
        <end position="738"/>
    </location>
</feature>
<dbReference type="STRING" id="156978.CIMIT_10500"/>
<accession>A0A076NTM7</accession>
<dbReference type="NCBIfam" id="NF038186">
    <property type="entry name" value="YPDG_rpt"/>
    <property type="match status" value="3"/>
</dbReference>
<dbReference type="InterPro" id="IPR044055">
    <property type="entry name" value="RibLong"/>
</dbReference>
<feature type="chain" id="PRO_5038290201" evidence="2">
    <location>
        <begin position="30"/>
        <end position="981"/>
    </location>
</feature>
<dbReference type="RefSeq" id="WP_038592572.1">
    <property type="nucleotide sequence ID" value="NZ_CP009211.1"/>
</dbReference>
<reference evidence="4 6" key="1">
    <citation type="submission" date="2014-08" db="EMBL/GenBank/DDBJ databases">
        <title>Complete genome sequence of Corynebacterium imitans DSM 44264, isolated from a five-month-old boy with suspected pharyngeal diphtheria.</title>
        <authorList>
            <person name="Mollmann S."/>
            <person name="Albersmeier A."/>
            <person name="Ruckert C."/>
            <person name="Tauch A."/>
        </authorList>
    </citation>
    <scope>NUCLEOTIDE SEQUENCE [LARGE SCALE GENOMIC DNA]</scope>
    <source>
        <strain evidence="4 6">DSM 44264</strain>
    </source>
</reference>
<sequence>MGNTLRRTTVRRGVTLAACALGASLVVVGVEPIAAPHTLPAAEAAPSRFSRSDAERTNITWDTLRPSFGGAASAEPEVRGSGILGALGVVGTPQTWSLSEEFAAPEGWDVTLSEDGSLEVTPPHPFTAEMVDEFDVPVHVDFADGSVGEYSAHVQLADEPYLIAPGDKTYWSGRLILPLYLRAVNVPSGAKLEIDGLPDGLWTTVQAPGVKRSVYYYVNGRPQGTGQYPVTLRVVDRDGNPLVNGAGPLESRFTITFRDPAGLETQEAELAEKPDAPLSPGEDVRIPLELDNAASVEVDGLPEGLDFNGEERVIEGTPAESGTSHVSVDVITEDGERYVDNFDLVVEGEEPEPEPEKPVEPVDPEDPEELDQFGWDELEVAAGAEDAFDPTRAELGVTVYATDGVPDWVTVFRGGQVYVQPSIDTAPGLYEVPVATSNGEHDVIRIRVVEAAEDAQRFTPTYTVAYVRAGGKATSAPPRATFTVNNSAFNNQPLPEGTRFEVQGEDVSVDENGAVTYAAPLDAPVGKPKLVDVDVLYPDGSSERTVAHFEVLKARAAQLYAPAYAQKQASAGETVTVRQTNADVPADTDFSLAQDAALRGWEVRVDRESGEVEATAPEDLAPLEVTVIATYADGSEAETPLVIGVREQASMAQETDLHYDAAYADAQGNITIKPSGTVPEGVAFTASGSVPMSLDVNESTGEITARLPEDAAPDTSYTVGVRAEFPDGSETSLDAVLTTDSLARHAEITWEPFVLPTGEVAVTAQAQGVPEGTRFALASTFAGLAWPASVDESTGELTVSAPAGAKPGDSSNVQVKATFSDGSWRLLSTQATVVAAMSGAVPTDFGAAQVRPSQSATITPEFKATAFSLVEAVPGLRMRIDEATGALTVEATDGAEPGVRNVKVRVTFADSTEAVTNATVTVLPSASKGGSAGAAAQVTDATITARILAFVLGVLAATGGIGFGLYQNREFFRTFLAFPLR</sequence>
<proteinExistence type="predicted"/>
<keyword evidence="6" id="KW-1185">Reference proteome</keyword>
<gene>
    <name evidence="5" type="primary">surA_4</name>
    <name evidence="4" type="ORF">CIMIT_10500</name>
    <name evidence="5" type="ORF">SAMEA4535761_02157</name>
</gene>
<keyword evidence="2" id="KW-0732">Signal</keyword>
<dbReference type="Pfam" id="PF18957">
    <property type="entry name" value="RibLong"/>
    <property type="match status" value="5"/>
</dbReference>
<feature type="signal peptide" evidence="2">
    <location>
        <begin position="1"/>
        <end position="29"/>
    </location>
</feature>
<keyword evidence="1" id="KW-1133">Transmembrane helix</keyword>
<feature type="transmembrane region" description="Helical" evidence="1">
    <location>
        <begin position="947"/>
        <end position="966"/>
    </location>
</feature>
<feature type="domain" description="Long Rib" evidence="3">
    <location>
        <begin position="863"/>
        <end position="922"/>
    </location>
</feature>
<keyword evidence="1" id="KW-0812">Transmembrane</keyword>
<keyword evidence="1" id="KW-0472">Membrane</keyword>
<reference evidence="5 7" key="2">
    <citation type="submission" date="2017-06" db="EMBL/GenBank/DDBJ databases">
        <authorList>
            <consortium name="Pathogen Informatics"/>
        </authorList>
    </citation>
    <scope>NUCLEOTIDE SEQUENCE [LARGE SCALE GENOMIC DNA]</scope>
    <source>
        <strain evidence="5 7">NCTC13015</strain>
    </source>
</reference>
<dbReference type="GO" id="GO:0005975">
    <property type="term" value="P:carbohydrate metabolic process"/>
    <property type="evidence" value="ECO:0007669"/>
    <property type="project" value="UniProtKB-ARBA"/>
</dbReference>
<dbReference type="Proteomes" id="UP000028780">
    <property type="component" value="Chromosome"/>
</dbReference>
<name>A0A076NTM7_9CORY</name>
<dbReference type="eggNOG" id="ENOG5030IA9">
    <property type="taxonomic scope" value="Bacteria"/>
</dbReference>
<dbReference type="Pfam" id="PF05345">
    <property type="entry name" value="He_PIG"/>
    <property type="match status" value="1"/>
</dbReference>
<protein>
    <submittedName>
        <fullName evidence="5">Cell surface protein</fullName>
    </submittedName>
</protein>
<evidence type="ECO:0000313" key="7">
    <source>
        <dbReference type="Proteomes" id="UP000215374"/>
    </source>
</evidence>
<feature type="domain" description="Long Rib" evidence="3">
    <location>
        <begin position="557"/>
        <end position="645"/>
    </location>
</feature>
<dbReference type="KEGG" id="cii:CIMIT_10500"/>
<dbReference type="OrthoDB" id="4385511at2"/>
<dbReference type="Proteomes" id="UP000215374">
    <property type="component" value="Chromosome 1"/>
</dbReference>
<dbReference type="InterPro" id="IPR013783">
    <property type="entry name" value="Ig-like_fold"/>
</dbReference>
<dbReference type="Gene3D" id="2.60.40.10">
    <property type="entry name" value="Immunoglobulins"/>
    <property type="match status" value="1"/>
</dbReference>
<dbReference type="EMBL" id="LT906467">
    <property type="protein sequence ID" value="SNV83800.1"/>
    <property type="molecule type" value="Genomic_DNA"/>
</dbReference>
<organism evidence="4 6">
    <name type="scientific">Corynebacterium imitans</name>
    <dbReference type="NCBI Taxonomy" id="156978"/>
    <lineage>
        <taxon>Bacteria</taxon>
        <taxon>Bacillati</taxon>
        <taxon>Actinomycetota</taxon>
        <taxon>Actinomycetes</taxon>
        <taxon>Mycobacteriales</taxon>
        <taxon>Corynebacteriaceae</taxon>
        <taxon>Corynebacterium</taxon>
    </lineage>
</organism>
<dbReference type="HOGENOM" id="CLU_303432_0_0_11"/>
<evidence type="ECO:0000259" key="3">
    <source>
        <dbReference type="Pfam" id="PF18957"/>
    </source>
</evidence>
<evidence type="ECO:0000256" key="2">
    <source>
        <dbReference type="SAM" id="SignalP"/>
    </source>
</evidence>